<protein>
    <recommendedName>
        <fullName evidence="10">Fatty acyl-CoA reductase</fullName>
        <ecNumber evidence="10">1.2.1.84</ecNumber>
    </recommendedName>
</protein>
<comment type="similarity">
    <text evidence="2 10">Belongs to the fatty acyl-CoA reductase family.</text>
</comment>
<accession>A0A0L7R054</accession>
<comment type="function">
    <text evidence="10">Catalyzes the reduction of fatty acyl-CoA to fatty alcohols.</text>
</comment>
<dbReference type="GO" id="GO:0035336">
    <property type="term" value="P:long-chain fatty-acyl-CoA metabolic process"/>
    <property type="evidence" value="ECO:0007669"/>
    <property type="project" value="TreeGrafter"/>
</dbReference>
<dbReference type="GO" id="GO:0080019">
    <property type="term" value="F:alcohol-forming very long-chain fatty acyl-CoA reductase activity"/>
    <property type="evidence" value="ECO:0007669"/>
    <property type="project" value="InterPro"/>
</dbReference>
<dbReference type="CDD" id="cd09071">
    <property type="entry name" value="FAR_C"/>
    <property type="match status" value="1"/>
</dbReference>
<dbReference type="Gene3D" id="3.40.50.720">
    <property type="entry name" value="NAD(P)-binding Rossmann-like Domain"/>
    <property type="match status" value="1"/>
</dbReference>
<organism evidence="13 14">
    <name type="scientific">Habropoda laboriosa</name>
    <dbReference type="NCBI Taxonomy" id="597456"/>
    <lineage>
        <taxon>Eukaryota</taxon>
        <taxon>Metazoa</taxon>
        <taxon>Ecdysozoa</taxon>
        <taxon>Arthropoda</taxon>
        <taxon>Hexapoda</taxon>
        <taxon>Insecta</taxon>
        <taxon>Pterygota</taxon>
        <taxon>Neoptera</taxon>
        <taxon>Endopterygota</taxon>
        <taxon>Hymenoptera</taxon>
        <taxon>Apocrita</taxon>
        <taxon>Aculeata</taxon>
        <taxon>Apoidea</taxon>
        <taxon>Anthophila</taxon>
        <taxon>Apidae</taxon>
        <taxon>Habropoda</taxon>
    </lineage>
</organism>
<keyword evidence="10" id="KW-0560">Oxidoreductase</keyword>
<dbReference type="EMBL" id="KQ414672">
    <property type="protein sequence ID" value="KOC64230.1"/>
    <property type="molecule type" value="Genomic_DNA"/>
</dbReference>
<gene>
    <name evidence="13" type="ORF">WH47_12532</name>
</gene>
<evidence type="ECO:0000259" key="11">
    <source>
        <dbReference type="Pfam" id="PF03015"/>
    </source>
</evidence>
<evidence type="ECO:0000256" key="10">
    <source>
        <dbReference type="RuleBase" id="RU363097"/>
    </source>
</evidence>
<keyword evidence="8 10" id="KW-0472">Membrane</keyword>
<evidence type="ECO:0000256" key="2">
    <source>
        <dbReference type="ARBA" id="ARBA00005928"/>
    </source>
</evidence>
<dbReference type="GO" id="GO:0102965">
    <property type="term" value="F:alcohol-forming long-chain fatty acyl-CoA reductase activity"/>
    <property type="evidence" value="ECO:0007669"/>
    <property type="project" value="UniProtKB-EC"/>
</dbReference>
<keyword evidence="4 10" id="KW-0812">Transmembrane</keyword>
<keyword evidence="6 10" id="KW-1133">Transmembrane helix</keyword>
<evidence type="ECO:0000256" key="7">
    <source>
        <dbReference type="ARBA" id="ARBA00023098"/>
    </source>
</evidence>
<evidence type="ECO:0000313" key="13">
    <source>
        <dbReference type="EMBL" id="KOC64230.1"/>
    </source>
</evidence>
<evidence type="ECO:0000256" key="9">
    <source>
        <dbReference type="ARBA" id="ARBA00052530"/>
    </source>
</evidence>
<dbReference type="PANTHER" id="PTHR11011">
    <property type="entry name" value="MALE STERILITY PROTEIN 2-RELATED"/>
    <property type="match status" value="1"/>
</dbReference>
<dbReference type="EC" id="1.2.1.84" evidence="10"/>
<evidence type="ECO:0000256" key="8">
    <source>
        <dbReference type="ARBA" id="ARBA00023136"/>
    </source>
</evidence>
<dbReference type="STRING" id="597456.A0A0L7R054"/>
<keyword evidence="3 10" id="KW-0444">Lipid biosynthesis</keyword>
<name>A0A0L7R054_9HYME</name>
<evidence type="ECO:0000259" key="12">
    <source>
        <dbReference type="Pfam" id="PF07993"/>
    </source>
</evidence>
<dbReference type="InterPro" id="IPR026055">
    <property type="entry name" value="FAR"/>
</dbReference>
<feature type="transmembrane region" description="Helical" evidence="10">
    <location>
        <begin position="504"/>
        <end position="526"/>
    </location>
</feature>
<dbReference type="Proteomes" id="UP000053825">
    <property type="component" value="Unassembled WGS sequence"/>
</dbReference>
<dbReference type="InterPro" id="IPR033640">
    <property type="entry name" value="FAR_C"/>
</dbReference>
<dbReference type="PANTHER" id="PTHR11011:SF60">
    <property type="entry name" value="FATTY ACYL-COA REDUCTASE-RELATED"/>
    <property type="match status" value="1"/>
</dbReference>
<dbReference type="SUPFAM" id="SSF51735">
    <property type="entry name" value="NAD(P)-binding Rossmann-fold domains"/>
    <property type="match status" value="1"/>
</dbReference>
<evidence type="ECO:0000256" key="6">
    <source>
        <dbReference type="ARBA" id="ARBA00022989"/>
    </source>
</evidence>
<evidence type="ECO:0000256" key="3">
    <source>
        <dbReference type="ARBA" id="ARBA00022516"/>
    </source>
</evidence>
<sequence>MTSDGSNAYINDILDFSESPVTNEKSEIVEFLAHTNVLVTGGTGFLGKLLVEKLLRVCPDLNKLYMTVRPKKGKTALERYEENFDCVVYDKLKREQPNFMDKVVMLEGDAAHDDYGLSLEDKKLLMDINIIFHAAAVVRFDEKIRVAAHINVRSTKFLLTFAKGLPNLKAFVHVSTAFAHCTHTLINEIHYKDSIDGDKFLTLVDAMDDEKLEKITPILLDKWPNTYVYTKAIGENIVLKYTDDLPVCIVRPSIVLSTDKEPLTAWTNNMYGATGVVLASGVGLLRTLHCVSENIAEVIPADYVVSNIVASAWDIANKKAAQKLDENPKIPDEERIPIYNSVSSCQNPISWGVFMNKNAIFGVEIPSIKVLWYYMLILNRYLLLHNICAFFLHTVPAVIVDTIALLSGRKPTLLDAYRKIHKFSKVIHYFSARQWRFKNDNVVKLWEKMNSRDRQIFCFNTITLDWEEYFYQHMRGLRTYMLNDPFDTVEEGIKRYAKLRIAHYTVTLTVSLLLLWILVSFVSYIWSFWPLSH</sequence>
<keyword evidence="5 10" id="KW-0521">NADP</keyword>
<dbReference type="OrthoDB" id="429813at2759"/>
<comment type="catalytic activity">
    <reaction evidence="9 10">
        <text>a long-chain fatty acyl-CoA + 2 NADPH + 2 H(+) = a long-chain primary fatty alcohol + 2 NADP(+) + CoA</text>
        <dbReference type="Rhea" id="RHEA:52716"/>
        <dbReference type="ChEBI" id="CHEBI:15378"/>
        <dbReference type="ChEBI" id="CHEBI:57287"/>
        <dbReference type="ChEBI" id="CHEBI:57783"/>
        <dbReference type="ChEBI" id="CHEBI:58349"/>
        <dbReference type="ChEBI" id="CHEBI:77396"/>
        <dbReference type="ChEBI" id="CHEBI:83139"/>
        <dbReference type="EC" id="1.2.1.84"/>
    </reaction>
</comment>
<keyword evidence="7 10" id="KW-0443">Lipid metabolism</keyword>
<feature type="transmembrane region" description="Helical" evidence="10">
    <location>
        <begin position="383"/>
        <end position="406"/>
    </location>
</feature>
<dbReference type="InterPro" id="IPR013120">
    <property type="entry name" value="FAR_NAD-bd"/>
</dbReference>
<evidence type="ECO:0000313" key="14">
    <source>
        <dbReference type="Proteomes" id="UP000053825"/>
    </source>
</evidence>
<dbReference type="InterPro" id="IPR036291">
    <property type="entry name" value="NAD(P)-bd_dom_sf"/>
</dbReference>
<dbReference type="GO" id="GO:0016020">
    <property type="term" value="C:membrane"/>
    <property type="evidence" value="ECO:0007669"/>
    <property type="project" value="UniProtKB-SubCell"/>
</dbReference>
<dbReference type="GO" id="GO:0005777">
    <property type="term" value="C:peroxisome"/>
    <property type="evidence" value="ECO:0007669"/>
    <property type="project" value="TreeGrafter"/>
</dbReference>
<reference evidence="13 14" key="1">
    <citation type="submission" date="2015-07" db="EMBL/GenBank/DDBJ databases">
        <title>The genome of Habropoda laboriosa.</title>
        <authorList>
            <person name="Pan H."/>
            <person name="Kapheim K."/>
        </authorList>
    </citation>
    <scope>NUCLEOTIDE SEQUENCE [LARGE SCALE GENOMIC DNA]</scope>
    <source>
        <strain evidence="13">0110345459</strain>
    </source>
</reference>
<comment type="subcellular location">
    <subcellularLocation>
        <location evidence="1">Membrane</location>
        <topology evidence="1">Multi-pass membrane protein</topology>
    </subcellularLocation>
</comment>
<feature type="domain" description="Thioester reductase (TE)" evidence="12">
    <location>
        <begin position="39"/>
        <end position="308"/>
    </location>
</feature>
<dbReference type="Pfam" id="PF07993">
    <property type="entry name" value="NAD_binding_4"/>
    <property type="match status" value="1"/>
</dbReference>
<dbReference type="AlphaFoldDB" id="A0A0L7R054"/>
<keyword evidence="14" id="KW-1185">Reference proteome</keyword>
<dbReference type="Pfam" id="PF03015">
    <property type="entry name" value="Sterile"/>
    <property type="match status" value="1"/>
</dbReference>
<dbReference type="FunFam" id="3.40.50.720:FF:000143">
    <property type="entry name" value="Fatty acyl-CoA reductase"/>
    <property type="match status" value="1"/>
</dbReference>
<feature type="domain" description="Fatty acyl-CoA reductase C-terminal" evidence="11">
    <location>
        <begin position="392"/>
        <end position="484"/>
    </location>
</feature>
<evidence type="ECO:0000256" key="1">
    <source>
        <dbReference type="ARBA" id="ARBA00004141"/>
    </source>
</evidence>
<dbReference type="CDD" id="cd05236">
    <property type="entry name" value="FAR-N_SDR_e"/>
    <property type="match status" value="1"/>
</dbReference>
<proteinExistence type="inferred from homology"/>
<evidence type="ECO:0000256" key="4">
    <source>
        <dbReference type="ARBA" id="ARBA00022692"/>
    </source>
</evidence>
<evidence type="ECO:0000256" key="5">
    <source>
        <dbReference type="ARBA" id="ARBA00022857"/>
    </source>
</evidence>